<evidence type="ECO:0000256" key="1">
    <source>
        <dbReference type="SAM" id="SignalP"/>
    </source>
</evidence>
<keyword evidence="3" id="KW-1185">Reference proteome</keyword>
<gene>
    <name evidence="2" type="ORF">CSOJ01_14790</name>
</gene>
<dbReference type="Proteomes" id="UP000652219">
    <property type="component" value="Unassembled WGS sequence"/>
</dbReference>
<proteinExistence type="predicted"/>
<evidence type="ECO:0000313" key="2">
    <source>
        <dbReference type="EMBL" id="KAF6789385.1"/>
    </source>
</evidence>
<protein>
    <submittedName>
        <fullName evidence="2">Uncharacterized protein</fullName>
    </submittedName>
</protein>
<name>A0A8H6IQ18_9PEZI</name>
<sequence>MRFSTLALLLSLAAEAIIAAPMKAGALPLELLPREFKNFNRRKQISPEALAANGKACVVDSKKGVCDNGRCGTFVAPTGFTMIRGGEAQCGGVPL</sequence>
<organism evidence="2 3">
    <name type="scientific">Colletotrichum sojae</name>
    <dbReference type="NCBI Taxonomy" id="2175907"/>
    <lineage>
        <taxon>Eukaryota</taxon>
        <taxon>Fungi</taxon>
        <taxon>Dikarya</taxon>
        <taxon>Ascomycota</taxon>
        <taxon>Pezizomycotina</taxon>
        <taxon>Sordariomycetes</taxon>
        <taxon>Hypocreomycetidae</taxon>
        <taxon>Glomerellales</taxon>
        <taxon>Glomerellaceae</taxon>
        <taxon>Colletotrichum</taxon>
        <taxon>Colletotrichum orchidearum species complex</taxon>
    </lineage>
</organism>
<comment type="caution">
    <text evidence="2">The sequence shown here is derived from an EMBL/GenBank/DDBJ whole genome shotgun (WGS) entry which is preliminary data.</text>
</comment>
<dbReference type="AlphaFoldDB" id="A0A8H6IQ18"/>
<feature type="chain" id="PRO_5034396134" evidence="1">
    <location>
        <begin position="20"/>
        <end position="95"/>
    </location>
</feature>
<accession>A0A8H6IQ18</accession>
<feature type="signal peptide" evidence="1">
    <location>
        <begin position="1"/>
        <end position="19"/>
    </location>
</feature>
<keyword evidence="1" id="KW-0732">Signal</keyword>
<reference evidence="2 3" key="1">
    <citation type="journal article" date="2020" name="Phytopathology">
        <title>Genome Sequence Resources of Colletotrichum truncatum, C. plurivorum, C. musicola, and C. sojae: Four Species Pathogenic to Soybean (Glycine max).</title>
        <authorList>
            <person name="Rogerio F."/>
            <person name="Boufleur T.R."/>
            <person name="Ciampi-Guillardi M."/>
            <person name="Sukno S.A."/>
            <person name="Thon M.R."/>
            <person name="Massola Junior N.S."/>
            <person name="Baroncelli R."/>
        </authorList>
    </citation>
    <scope>NUCLEOTIDE SEQUENCE [LARGE SCALE GENOMIC DNA]</scope>
    <source>
        <strain evidence="2 3">LFN0009</strain>
    </source>
</reference>
<evidence type="ECO:0000313" key="3">
    <source>
        <dbReference type="Proteomes" id="UP000652219"/>
    </source>
</evidence>
<dbReference type="EMBL" id="WIGN01000531">
    <property type="protein sequence ID" value="KAF6789385.1"/>
    <property type="molecule type" value="Genomic_DNA"/>
</dbReference>